<dbReference type="SMART" id="SM00054">
    <property type="entry name" value="EFh"/>
    <property type="match status" value="3"/>
</dbReference>
<protein>
    <submittedName>
        <fullName evidence="2">Ca2+-binding protein (EF-Hand superfamily)</fullName>
    </submittedName>
</protein>
<dbReference type="EMBL" id="CP014859">
    <property type="protein sequence ID" value="AOS63821.1"/>
    <property type="molecule type" value="Genomic_DNA"/>
</dbReference>
<dbReference type="GO" id="GO:0005509">
    <property type="term" value="F:calcium ion binding"/>
    <property type="evidence" value="ECO:0007669"/>
    <property type="project" value="InterPro"/>
</dbReference>
<dbReference type="RefSeq" id="WP_069849741.1">
    <property type="nucleotide sequence ID" value="NZ_CP014859.1"/>
</dbReference>
<dbReference type="Pfam" id="PF13499">
    <property type="entry name" value="EF-hand_7"/>
    <property type="match status" value="1"/>
</dbReference>
<gene>
    <name evidence="2" type="ORF">TL08_15060</name>
</gene>
<keyword evidence="3" id="KW-1185">Reference proteome</keyword>
<dbReference type="InterPro" id="IPR011992">
    <property type="entry name" value="EF-hand-dom_pair"/>
</dbReference>
<feature type="domain" description="EF-hand" evidence="1">
    <location>
        <begin position="4"/>
        <end position="39"/>
    </location>
</feature>
<dbReference type="Gene3D" id="1.10.238.10">
    <property type="entry name" value="EF-hand"/>
    <property type="match status" value="1"/>
</dbReference>
<dbReference type="AlphaFoldDB" id="A0AAC9HRE3"/>
<dbReference type="SUPFAM" id="SSF47473">
    <property type="entry name" value="EF-hand"/>
    <property type="match status" value="1"/>
</dbReference>
<dbReference type="InterPro" id="IPR002048">
    <property type="entry name" value="EF_hand_dom"/>
</dbReference>
<organism evidence="2 3">
    <name type="scientific">Actinoalloteichus hymeniacidonis</name>
    <dbReference type="NCBI Taxonomy" id="340345"/>
    <lineage>
        <taxon>Bacteria</taxon>
        <taxon>Bacillati</taxon>
        <taxon>Actinomycetota</taxon>
        <taxon>Actinomycetes</taxon>
        <taxon>Pseudonocardiales</taxon>
        <taxon>Pseudonocardiaceae</taxon>
        <taxon>Actinoalloteichus</taxon>
    </lineage>
</organism>
<evidence type="ECO:0000313" key="2">
    <source>
        <dbReference type="EMBL" id="AOS63821.1"/>
    </source>
</evidence>
<dbReference type="PROSITE" id="PS50222">
    <property type="entry name" value="EF_HAND_2"/>
    <property type="match status" value="1"/>
</dbReference>
<dbReference type="PROSITE" id="PS00018">
    <property type="entry name" value="EF_HAND_1"/>
    <property type="match status" value="2"/>
</dbReference>
<evidence type="ECO:0000259" key="1">
    <source>
        <dbReference type="PROSITE" id="PS50222"/>
    </source>
</evidence>
<accession>A0AAC9HRE3</accession>
<dbReference type="Proteomes" id="UP000095210">
    <property type="component" value="Chromosome"/>
</dbReference>
<dbReference type="InterPro" id="IPR018247">
    <property type="entry name" value="EF_Hand_1_Ca_BS"/>
</dbReference>
<dbReference type="KEGG" id="ahm:TL08_15060"/>
<evidence type="ECO:0000313" key="3">
    <source>
        <dbReference type="Proteomes" id="UP000095210"/>
    </source>
</evidence>
<proteinExistence type="predicted"/>
<name>A0AAC9HRE3_9PSEU</name>
<reference evidence="3" key="1">
    <citation type="submission" date="2016-03" db="EMBL/GenBank/DDBJ databases">
        <title>Complete genome sequence of the type strain Actinoalloteichus hymeniacidonis DSM 45092.</title>
        <authorList>
            <person name="Schaffert L."/>
            <person name="Albersmeier A."/>
            <person name="Winkler A."/>
            <person name="Kalinowski J."/>
            <person name="Zotchev S."/>
            <person name="Ruckert C."/>
        </authorList>
    </citation>
    <scope>NUCLEOTIDE SEQUENCE [LARGE SCALE GENOMIC DNA]</scope>
    <source>
        <strain evidence="3">HPA177(T) (DSM 45092(T))</strain>
    </source>
</reference>
<sequence>MDTAALERVKLIFSLFDVDGSGNLESNDFELMSDRVLEAIPEAAEERKSASVASFRQWWSTLAAELDTNNDNVITFEEFAACVLSPERFEETITEFAGALTTLGDLDGDGLVTRPNFVSIMIGIGFALENINALFAALEPNEADQITVESWDIAIKDFYRPDKSDIPGDRLVPQG</sequence>